<gene>
    <name evidence="1" type="ORF">CKY01_12870</name>
</gene>
<evidence type="ECO:0000313" key="2">
    <source>
        <dbReference type="Proteomes" id="UP000250870"/>
    </source>
</evidence>
<evidence type="ECO:0000313" key="1">
    <source>
        <dbReference type="EMBL" id="RAW90462.1"/>
    </source>
</evidence>
<name>A0A329VFI5_9GAMM</name>
<comment type="caution">
    <text evidence="1">The sequence shown here is derived from an EMBL/GenBank/DDBJ whole genome shotgun (WGS) entry which is preliminary data.</text>
</comment>
<dbReference type="AlphaFoldDB" id="A0A329VFI5"/>
<dbReference type="GeneID" id="48846417"/>
<reference evidence="1 2" key="1">
    <citation type="journal article" date="2018" name="Int. J. Syst. Evol. Microbiol.">
        <title>Whole-genome-based revisit of Photorhabdus phylogeny: proposal for the elevation of most Photorhabdus subspecies to the species level and description of one novel species Photorhabdus bodei sp. nov., and one novel subspecies Photorhabdus laumondii subsp. clarkei subsp. nov.</title>
        <authorList>
            <person name="Machado R.A.R."/>
            <person name="Wuthrich D."/>
            <person name="Kuhnert P."/>
            <person name="Arce C.C.M."/>
            <person name="Thonen L."/>
            <person name="Ruiz C."/>
            <person name="Zhang X."/>
            <person name="Robert C.A.M."/>
            <person name="Karimi J."/>
            <person name="Kamali S."/>
            <person name="Ma J."/>
            <person name="Bruggmann R."/>
            <person name="Erb M."/>
        </authorList>
    </citation>
    <scope>NUCLEOTIDE SEQUENCE [LARGE SCALE GENOMIC DNA]</scope>
    <source>
        <strain evidence="1 2">BOJ-47</strain>
    </source>
</reference>
<accession>A0A329VFI5</accession>
<dbReference type="Proteomes" id="UP000250870">
    <property type="component" value="Unassembled WGS sequence"/>
</dbReference>
<dbReference type="EMBL" id="NSCI01000016">
    <property type="protein sequence ID" value="RAW90462.1"/>
    <property type="molecule type" value="Genomic_DNA"/>
</dbReference>
<sequence>MTNKPIVYDFHGDKPLSKPVTDIKPQDIHIYLDEINDLVNKRLNGVLKNGCFSRELMNNLSSRSIEIKNV</sequence>
<dbReference type="RefSeq" id="WP_041379853.1">
    <property type="nucleotide sequence ID" value="NZ_CAWNWQ010000016.1"/>
</dbReference>
<protein>
    <submittedName>
        <fullName evidence="1">Uncharacterized protein</fullName>
    </submittedName>
</protein>
<proteinExistence type="predicted"/>
<organism evidence="1 2">
    <name type="scientific">Photorhabdus laumondii subsp. clarkei</name>
    <dbReference type="NCBI Taxonomy" id="2029685"/>
    <lineage>
        <taxon>Bacteria</taxon>
        <taxon>Pseudomonadati</taxon>
        <taxon>Pseudomonadota</taxon>
        <taxon>Gammaproteobacteria</taxon>
        <taxon>Enterobacterales</taxon>
        <taxon>Morganellaceae</taxon>
        <taxon>Photorhabdus</taxon>
    </lineage>
</organism>